<evidence type="ECO:0000313" key="2">
    <source>
        <dbReference type="Proteomes" id="UP001221208"/>
    </source>
</evidence>
<organism evidence="1 2">
    <name type="scientific">Janthinobacterium fluminis</name>
    <dbReference type="NCBI Taxonomy" id="2987524"/>
    <lineage>
        <taxon>Bacteria</taxon>
        <taxon>Pseudomonadati</taxon>
        <taxon>Pseudomonadota</taxon>
        <taxon>Betaproteobacteria</taxon>
        <taxon>Burkholderiales</taxon>
        <taxon>Oxalobacteraceae</taxon>
        <taxon>Janthinobacterium</taxon>
    </lineage>
</organism>
<dbReference type="RefSeq" id="WP_273670154.1">
    <property type="nucleotide sequence ID" value="NZ_JAQQXR010000002.1"/>
</dbReference>
<name>A0ABT5JZJ3_9BURK</name>
<reference evidence="1 2" key="1">
    <citation type="submission" date="2022-10" db="EMBL/GenBank/DDBJ databases">
        <title>Janthinobacterium sp. hw3 Genome sequencing.</title>
        <authorList>
            <person name="Park S."/>
        </authorList>
    </citation>
    <scope>NUCLEOTIDE SEQUENCE [LARGE SCALE GENOMIC DNA]</scope>
    <source>
        <strain evidence="2">hw3</strain>
    </source>
</reference>
<dbReference type="EMBL" id="JAQQXR010000002">
    <property type="protein sequence ID" value="MDC8757481.1"/>
    <property type="molecule type" value="Genomic_DNA"/>
</dbReference>
<proteinExistence type="predicted"/>
<gene>
    <name evidence="1" type="ORF">OIK44_07775</name>
</gene>
<dbReference type="Proteomes" id="UP001221208">
    <property type="component" value="Unassembled WGS sequence"/>
</dbReference>
<evidence type="ECO:0000313" key="1">
    <source>
        <dbReference type="EMBL" id="MDC8757481.1"/>
    </source>
</evidence>
<keyword evidence="2" id="KW-1185">Reference proteome</keyword>
<accession>A0ABT5JZJ3</accession>
<sequence length="77" mass="8014">MKQSTSQGIEISSITFNEHGEMVVLDAELLHLISGGAGPKPPTPVPVPPIGSDNNALCGINVYCPGNPQTPPTPKPR</sequence>
<protein>
    <submittedName>
        <fullName evidence="1">Uncharacterized protein</fullName>
    </submittedName>
</protein>
<comment type="caution">
    <text evidence="1">The sequence shown here is derived from an EMBL/GenBank/DDBJ whole genome shotgun (WGS) entry which is preliminary data.</text>
</comment>